<evidence type="ECO:0000256" key="6">
    <source>
        <dbReference type="ARBA" id="ARBA00023136"/>
    </source>
</evidence>
<proteinExistence type="inferred from homology"/>
<feature type="transmembrane region" description="Helical" evidence="8">
    <location>
        <begin position="7"/>
        <end position="28"/>
    </location>
</feature>
<dbReference type="InterPro" id="IPR004776">
    <property type="entry name" value="Mem_transp_PIN-like"/>
</dbReference>
<comment type="caution">
    <text evidence="9">The sequence shown here is derived from an EMBL/GenBank/DDBJ whole genome shotgun (WGS) entry which is preliminary data.</text>
</comment>
<dbReference type="Pfam" id="PF03547">
    <property type="entry name" value="Mem_trans"/>
    <property type="match status" value="2"/>
</dbReference>
<evidence type="ECO:0000256" key="5">
    <source>
        <dbReference type="ARBA" id="ARBA00022989"/>
    </source>
</evidence>
<protein>
    <recommendedName>
        <fullName evidence="11">Auxin efflux carrier component</fullName>
    </recommendedName>
</protein>
<keyword evidence="4 8" id="KW-0812">Transmembrane</keyword>
<name>A0AAP0E0U9_9MAGN</name>
<dbReference type="EMBL" id="JBBNAG010000013">
    <property type="protein sequence ID" value="KAK9082762.1"/>
    <property type="molecule type" value="Genomic_DNA"/>
</dbReference>
<reference evidence="9 10" key="1">
    <citation type="submission" date="2024-01" db="EMBL/GenBank/DDBJ databases">
        <title>Genome assemblies of Stephania.</title>
        <authorList>
            <person name="Yang L."/>
        </authorList>
    </citation>
    <scope>NUCLEOTIDE SEQUENCE [LARGE SCALE GENOMIC DNA]</scope>
    <source>
        <strain evidence="9">JXDWG</strain>
        <tissue evidence="9">Leaf</tissue>
    </source>
</reference>
<accession>A0AAP0E0U9</accession>
<dbReference type="GO" id="GO:0005783">
    <property type="term" value="C:endoplasmic reticulum"/>
    <property type="evidence" value="ECO:0007669"/>
    <property type="project" value="TreeGrafter"/>
</dbReference>
<evidence type="ECO:0000256" key="1">
    <source>
        <dbReference type="ARBA" id="ARBA00004141"/>
    </source>
</evidence>
<keyword evidence="7" id="KW-0927">Auxin signaling pathway</keyword>
<dbReference type="Proteomes" id="UP001419268">
    <property type="component" value="Unassembled WGS sequence"/>
</dbReference>
<dbReference type="AlphaFoldDB" id="A0AAP0E0U9"/>
<dbReference type="GO" id="GO:0005886">
    <property type="term" value="C:plasma membrane"/>
    <property type="evidence" value="ECO:0007669"/>
    <property type="project" value="TreeGrafter"/>
</dbReference>
<feature type="transmembrane region" description="Helical" evidence="8">
    <location>
        <begin position="71"/>
        <end position="90"/>
    </location>
</feature>
<dbReference type="PANTHER" id="PTHR31752">
    <property type="entry name" value="AUXIN EFFLUX CARRIER COMPONENT 1B-RELATED"/>
    <property type="match status" value="1"/>
</dbReference>
<evidence type="ECO:0008006" key="11">
    <source>
        <dbReference type="Google" id="ProtNLM"/>
    </source>
</evidence>
<evidence type="ECO:0000313" key="10">
    <source>
        <dbReference type="Proteomes" id="UP001419268"/>
    </source>
</evidence>
<comment type="subcellular location">
    <subcellularLocation>
        <location evidence="1">Membrane</location>
        <topology evidence="1">Multi-pass membrane protein</topology>
    </subcellularLocation>
</comment>
<evidence type="ECO:0000256" key="8">
    <source>
        <dbReference type="SAM" id="Phobius"/>
    </source>
</evidence>
<keyword evidence="10" id="KW-1185">Reference proteome</keyword>
<sequence>MITLKDLYSVLSAVVPLYVTMFLAYMSVKWWKIFTPEQCAGINRFVAIFAVPLLSFEVISRINPYKMDHLFIAADIVSKLLLLLLLFMWAKFTKRGSLDWAVTLFSLASLPNTLVMGIPLLKSMYGDDKEALMVQVVVLQCIIWYTLMLFLFEYRAARIQVYNERNPINNITADIEGGGSEEATTLQGNNDKVDYKDTADGSGSGAAQEADVAVHVIVTRPSNSKPLDCADPQALQNINKVAPDSKRFNPLVTTTTATNNATDREDGLFMALQPRIIACGNRLAAYGMLVRFVAGPAIMSLASIVVGLKGSTLKVAIVQAALPQGIVPFVFAREYNLHPDVLSTA</sequence>
<keyword evidence="6 8" id="KW-0472">Membrane</keyword>
<dbReference type="GO" id="GO:0009734">
    <property type="term" value="P:auxin-activated signaling pathway"/>
    <property type="evidence" value="ECO:0007669"/>
    <property type="project" value="UniProtKB-KW"/>
</dbReference>
<dbReference type="InterPro" id="IPR051107">
    <property type="entry name" value="Auxin_Efflux_Carrier"/>
</dbReference>
<evidence type="ECO:0000256" key="2">
    <source>
        <dbReference type="ARBA" id="ARBA00009177"/>
    </source>
</evidence>
<dbReference type="GO" id="GO:0010329">
    <property type="term" value="F:auxin efflux transmembrane transporter activity"/>
    <property type="evidence" value="ECO:0007669"/>
    <property type="project" value="TreeGrafter"/>
</dbReference>
<evidence type="ECO:0000256" key="4">
    <source>
        <dbReference type="ARBA" id="ARBA00022692"/>
    </source>
</evidence>
<dbReference type="PANTHER" id="PTHR31752:SF44">
    <property type="entry name" value="AUXIN EFFLUX CARRIER COMPONENT"/>
    <property type="match status" value="1"/>
</dbReference>
<evidence type="ECO:0000256" key="3">
    <source>
        <dbReference type="ARBA" id="ARBA00022448"/>
    </source>
</evidence>
<gene>
    <name evidence="9" type="ORF">Scep_029233</name>
</gene>
<keyword evidence="5 8" id="KW-1133">Transmembrane helix</keyword>
<keyword evidence="3" id="KW-0813">Transport</keyword>
<comment type="similarity">
    <text evidence="2">Belongs to the auxin efflux carrier (TC 2.A.69.1) family.</text>
</comment>
<evidence type="ECO:0000313" key="9">
    <source>
        <dbReference type="EMBL" id="KAK9082762.1"/>
    </source>
</evidence>
<evidence type="ECO:0000256" key="7">
    <source>
        <dbReference type="ARBA" id="ARBA00023294"/>
    </source>
</evidence>
<feature type="transmembrane region" description="Helical" evidence="8">
    <location>
        <begin position="102"/>
        <end position="121"/>
    </location>
</feature>
<dbReference type="GO" id="GO:0009926">
    <property type="term" value="P:auxin polar transport"/>
    <property type="evidence" value="ECO:0007669"/>
    <property type="project" value="TreeGrafter"/>
</dbReference>
<feature type="transmembrane region" description="Helical" evidence="8">
    <location>
        <begin position="133"/>
        <end position="152"/>
    </location>
</feature>
<organism evidence="9 10">
    <name type="scientific">Stephania cephalantha</name>
    <dbReference type="NCBI Taxonomy" id="152367"/>
    <lineage>
        <taxon>Eukaryota</taxon>
        <taxon>Viridiplantae</taxon>
        <taxon>Streptophyta</taxon>
        <taxon>Embryophyta</taxon>
        <taxon>Tracheophyta</taxon>
        <taxon>Spermatophyta</taxon>
        <taxon>Magnoliopsida</taxon>
        <taxon>Ranunculales</taxon>
        <taxon>Menispermaceae</taxon>
        <taxon>Menispermoideae</taxon>
        <taxon>Cissampelideae</taxon>
        <taxon>Stephania</taxon>
    </lineage>
</organism>